<proteinExistence type="predicted"/>
<dbReference type="InterPro" id="IPR011223">
    <property type="entry name" value="UCP028770"/>
</dbReference>
<feature type="compositionally biased region" description="Basic and acidic residues" evidence="1">
    <location>
        <begin position="102"/>
        <end position="112"/>
    </location>
</feature>
<organism evidence="3 4">
    <name type="scientific">Allorhodopirellula heiligendammensis</name>
    <dbReference type="NCBI Taxonomy" id="2714739"/>
    <lineage>
        <taxon>Bacteria</taxon>
        <taxon>Pseudomonadati</taxon>
        <taxon>Planctomycetota</taxon>
        <taxon>Planctomycetia</taxon>
        <taxon>Pirellulales</taxon>
        <taxon>Pirellulaceae</taxon>
        <taxon>Allorhodopirellula</taxon>
    </lineage>
</organism>
<dbReference type="AlphaFoldDB" id="A0A5C6C0I4"/>
<sequence>MPPIGFYDYLTFAAILTIVAGVLTVMCLILGLPGRIARKRNHPDADAIYVMGWLGFLGGVSWIQAFLWAFKPTEVVDIRRFPKEEAAVEGQTAVATVVDPSSKPEHESEPRSIADGSESSDTEQDRKSQE</sequence>
<evidence type="ECO:0000313" key="3">
    <source>
        <dbReference type="EMBL" id="TWU17026.1"/>
    </source>
</evidence>
<name>A0A5C6C0I4_9BACT</name>
<comment type="caution">
    <text evidence="3">The sequence shown here is derived from an EMBL/GenBank/DDBJ whole genome shotgun (WGS) entry which is preliminary data.</text>
</comment>
<evidence type="ECO:0000313" key="4">
    <source>
        <dbReference type="Proteomes" id="UP000319908"/>
    </source>
</evidence>
<reference evidence="3 4" key="1">
    <citation type="journal article" date="2020" name="Antonie Van Leeuwenhoek">
        <title>Rhodopirellula heiligendammensis sp. nov., Rhodopirellula pilleata sp. nov., and Rhodopirellula solitaria sp. nov. isolated from natural or artificial marine surfaces in Northern Germany and California, USA, and emended description of the genus Rhodopirellula.</title>
        <authorList>
            <person name="Kallscheuer N."/>
            <person name="Wiegand S."/>
            <person name="Jogler M."/>
            <person name="Boedeker C."/>
            <person name="Peeters S.H."/>
            <person name="Rast P."/>
            <person name="Heuer A."/>
            <person name="Jetten M.S.M."/>
            <person name="Rohde M."/>
            <person name="Jogler C."/>
        </authorList>
    </citation>
    <scope>NUCLEOTIDE SEQUENCE [LARGE SCALE GENOMIC DNA]</scope>
    <source>
        <strain evidence="3 4">Poly21</strain>
    </source>
</reference>
<dbReference type="Pfam" id="PF11742">
    <property type="entry name" value="DUF3302"/>
    <property type="match status" value="1"/>
</dbReference>
<evidence type="ECO:0000256" key="1">
    <source>
        <dbReference type="SAM" id="MobiDB-lite"/>
    </source>
</evidence>
<protein>
    <submittedName>
        <fullName evidence="3">Inner membrane protein YiaW</fullName>
    </submittedName>
</protein>
<accession>A0A5C6C0I4</accession>
<feature type="transmembrane region" description="Helical" evidence="2">
    <location>
        <begin position="12"/>
        <end position="36"/>
    </location>
</feature>
<dbReference type="EMBL" id="SJPU01000002">
    <property type="protein sequence ID" value="TWU17026.1"/>
    <property type="molecule type" value="Genomic_DNA"/>
</dbReference>
<evidence type="ECO:0000256" key="2">
    <source>
        <dbReference type="SAM" id="Phobius"/>
    </source>
</evidence>
<keyword evidence="2" id="KW-1133">Transmembrane helix</keyword>
<feature type="transmembrane region" description="Helical" evidence="2">
    <location>
        <begin position="48"/>
        <end position="70"/>
    </location>
</feature>
<keyword evidence="2" id="KW-0812">Transmembrane</keyword>
<gene>
    <name evidence="3" type="primary">yiaW_2</name>
    <name evidence="3" type="ORF">Poly21_42350</name>
</gene>
<dbReference type="RefSeq" id="WP_146408540.1">
    <property type="nucleotide sequence ID" value="NZ_SJPU01000002.1"/>
</dbReference>
<dbReference type="OrthoDB" id="5737744at2"/>
<feature type="region of interest" description="Disordered" evidence="1">
    <location>
        <begin position="91"/>
        <end position="130"/>
    </location>
</feature>
<keyword evidence="4" id="KW-1185">Reference proteome</keyword>
<keyword evidence="2" id="KW-0472">Membrane</keyword>
<dbReference type="Proteomes" id="UP000319908">
    <property type="component" value="Unassembled WGS sequence"/>
</dbReference>